<evidence type="ECO:0000256" key="1">
    <source>
        <dbReference type="SAM" id="SignalP"/>
    </source>
</evidence>
<dbReference type="STRING" id="53463.SAMN05444389_11182"/>
<dbReference type="Proteomes" id="UP000184444">
    <property type="component" value="Unassembled WGS sequence"/>
</dbReference>
<evidence type="ECO:0000313" key="4">
    <source>
        <dbReference type="Proteomes" id="UP000184444"/>
    </source>
</evidence>
<sequence>MKTTLATLALIAALPATAALADTECNVPPEQRQSFVALAELADDFGWSIHKMEIDDGCYELRVTDQGGNVLKVTLDPETLDVVEGKVKRFSTDAPRQ</sequence>
<gene>
    <name evidence="3" type="ORF">SAMN05444389_11182</name>
</gene>
<evidence type="ECO:0000313" key="3">
    <source>
        <dbReference type="EMBL" id="SHM51033.1"/>
    </source>
</evidence>
<name>A0A1M7JDU5_9RHOB</name>
<protein>
    <submittedName>
        <fullName evidence="3">Peptidase propeptide and YPEB domain-containing protein</fullName>
    </submittedName>
</protein>
<dbReference type="RefSeq" id="WP_073068222.1">
    <property type="nucleotide sequence ID" value="NZ_FRCK01000011.1"/>
</dbReference>
<keyword evidence="4" id="KW-1185">Reference proteome</keyword>
<accession>A0A1M7JDU5</accession>
<keyword evidence="1" id="KW-0732">Signal</keyword>
<dbReference type="OrthoDB" id="7775491at2"/>
<dbReference type="InterPro" id="IPR025711">
    <property type="entry name" value="PepSY"/>
</dbReference>
<feature type="signal peptide" evidence="1">
    <location>
        <begin position="1"/>
        <end position="21"/>
    </location>
</feature>
<dbReference type="Pfam" id="PF13670">
    <property type="entry name" value="PepSY_2"/>
    <property type="match status" value="1"/>
</dbReference>
<dbReference type="AlphaFoldDB" id="A0A1M7JDU5"/>
<feature type="domain" description="PepSY" evidence="2">
    <location>
        <begin position="6"/>
        <end position="85"/>
    </location>
</feature>
<proteinExistence type="predicted"/>
<evidence type="ECO:0000259" key="2">
    <source>
        <dbReference type="Pfam" id="PF13670"/>
    </source>
</evidence>
<reference evidence="4" key="1">
    <citation type="submission" date="2016-11" db="EMBL/GenBank/DDBJ databases">
        <authorList>
            <person name="Varghese N."/>
            <person name="Submissions S."/>
        </authorList>
    </citation>
    <scope>NUCLEOTIDE SEQUENCE [LARGE SCALE GENOMIC DNA]</scope>
    <source>
        <strain evidence="4">DSM 6637</strain>
    </source>
</reference>
<dbReference type="EMBL" id="FRCK01000011">
    <property type="protein sequence ID" value="SHM51033.1"/>
    <property type="molecule type" value="Genomic_DNA"/>
</dbReference>
<organism evidence="3 4">
    <name type="scientific">Paracoccus solventivorans</name>
    <dbReference type="NCBI Taxonomy" id="53463"/>
    <lineage>
        <taxon>Bacteria</taxon>
        <taxon>Pseudomonadati</taxon>
        <taxon>Pseudomonadota</taxon>
        <taxon>Alphaproteobacteria</taxon>
        <taxon>Rhodobacterales</taxon>
        <taxon>Paracoccaceae</taxon>
        <taxon>Paracoccus</taxon>
    </lineage>
</organism>
<feature type="chain" id="PRO_5012794066" evidence="1">
    <location>
        <begin position="22"/>
        <end position="97"/>
    </location>
</feature>